<dbReference type="Proteomes" id="UP000614982">
    <property type="component" value="Unassembled WGS sequence"/>
</dbReference>
<evidence type="ECO:0000313" key="1">
    <source>
        <dbReference type="EMBL" id="GFM91115.1"/>
    </source>
</evidence>
<dbReference type="GeneID" id="45543847"/>
<comment type="caution">
    <text evidence="1">The sequence shown here is derived from an EMBL/GenBank/DDBJ whole genome shotgun (WGS) entry which is preliminary data.</text>
</comment>
<name>A0ABQ1DJC9_PSECI</name>
<dbReference type="EMBL" id="BLWA01000002">
    <property type="protein sequence ID" value="GFM91115.1"/>
    <property type="molecule type" value="Genomic_DNA"/>
</dbReference>
<protein>
    <submittedName>
        <fullName evidence="1">Uncharacterized protein</fullName>
    </submittedName>
</protein>
<accession>A0ABQ1DJC9</accession>
<reference evidence="1 2" key="1">
    <citation type="submission" date="2020-05" db="EMBL/GenBank/DDBJ databases">
        <title>Genetic diversity of Pseudomonas cichorii.</title>
        <authorList>
            <person name="Tani S."/>
            <person name="Yagi H."/>
            <person name="Hashimoto S."/>
            <person name="Iiyama K."/>
            <person name="Furuya N."/>
        </authorList>
    </citation>
    <scope>NUCLEOTIDE SEQUENCE [LARGE SCALE GENOMIC DNA]</scope>
    <source>
        <strain evidence="1 2">LMG 2162</strain>
    </source>
</reference>
<dbReference type="RefSeq" id="WP_038399989.1">
    <property type="nucleotide sequence ID" value="NZ_BLWA01000002.1"/>
</dbReference>
<organism evidence="1 2">
    <name type="scientific">Pseudomonas cichorii</name>
    <dbReference type="NCBI Taxonomy" id="36746"/>
    <lineage>
        <taxon>Bacteria</taxon>
        <taxon>Pseudomonadati</taxon>
        <taxon>Pseudomonadota</taxon>
        <taxon>Gammaproteobacteria</taxon>
        <taxon>Pseudomonadales</taxon>
        <taxon>Pseudomonadaceae</taxon>
        <taxon>Pseudomonas</taxon>
    </lineage>
</organism>
<sequence>MSRRFNFTGRAKILREHLQIFVVASESQLTCRVFLNLTNYRIPADAQVMIEAARGRVLRVRHSWGLAGKALTADGAFSEFDISSLGDQEGLSFRVLVVEPETRRLLASAESVSANDDMGDQTPQRSLLPIVMRDLQGGIWELEDMEENPTLVLDINLGTKQEIKSSPVLSALLPGVIRTILVSLVHDQEGVGGDDDGYSDCSSDRWLSLGVKWAGCPLPDNLDHRDIDNWAQKAVTGFCREKKLRHQLASFITQEG</sequence>
<keyword evidence="2" id="KW-1185">Reference proteome</keyword>
<proteinExistence type="predicted"/>
<gene>
    <name evidence="1" type="ORF">PSCICP_10870</name>
</gene>
<evidence type="ECO:0000313" key="2">
    <source>
        <dbReference type="Proteomes" id="UP000614982"/>
    </source>
</evidence>